<dbReference type="AlphaFoldDB" id="A0A085MX45"/>
<organism evidence="1">
    <name type="scientific">Trichuris suis</name>
    <name type="common">pig whipworm</name>
    <dbReference type="NCBI Taxonomy" id="68888"/>
    <lineage>
        <taxon>Eukaryota</taxon>
        <taxon>Metazoa</taxon>
        <taxon>Ecdysozoa</taxon>
        <taxon>Nematoda</taxon>
        <taxon>Enoplea</taxon>
        <taxon>Dorylaimia</taxon>
        <taxon>Trichinellida</taxon>
        <taxon>Trichuridae</taxon>
        <taxon>Trichuris</taxon>
    </lineage>
</organism>
<dbReference type="Proteomes" id="UP000030758">
    <property type="component" value="Unassembled WGS sequence"/>
</dbReference>
<gene>
    <name evidence="1" type="ORF">M514_26037</name>
</gene>
<name>A0A085MX45_9BILA</name>
<dbReference type="EMBL" id="KL367611">
    <property type="protein sequence ID" value="KFD61791.1"/>
    <property type="molecule type" value="Genomic_DNA"/>
</dbReference>
<reference evidence="1" key="1">
    <citation type="journal article" date="2014" name="Nat. Genet.">
        <title>Genome and transcriptome of the porcine whipworm Trichuris suis.</title>
        <authorList>
            <person name="Jex A.R."/>
            <person name="Nejsum P."/>
            <person name="Schwarz E.M."/>
            <person name="Hu L."/>
            <person name="Young N.D."/>
            <person name="Hall R.S."/>
            <person name="Korhonen P.K."/>
            <person name="Liao S."/>
            <person name="Thamsborg S."/>
            <person name="Xia J."/>
            <person name="Xu P."/>
            <person name="Wang S."/>
            <person name="Scheerlinck J.P."/>
            <person name="Hofmann A."/>
            <person name="Sternberg P.W."/>
            <person name="Wang J."/>
            <person name="Gasser R.B."/>
        </authorList>
    </citation>
    <scope>NUCLEOTIDE SEQUENCE [LARGE SCALE GENOMIC DNA]</scope>
    <source>
        <strain evidence="1">DCEP-RM93F</strain>
    </source>
</reference>
<evidence type="ECO:0000313" key="1">
    <source>
        <dbReference type="EMBL" id="KFD61791.1"/>
    </source>
</evidence>
<sequence length="276" mass="32139">MKTPPRVYLCLMYKRKQKMSRKIDIFSNWKLFCFKNDHGEGDERSRAYFLSSVAIKQASFSQLHRVGKNYGTIEPADVTELNLAVVAQNVSCSRFGTAFQFAKTRRDLINRTEYLRHVGGVNGSRGVQVQFIFQYIILLRRHGLNKMSNRLHYAFKVFANLGEATIQRISVALLVTQFNYHFCFKNMPCQSGKDEVIRIRRLQQVFYSLKKLHCDQFALQLLSFFRQLACFETSIRLVDLIGGLFHRLHQLVNRRTQVNNVAGEQNKMGIILKWTV</sequence>
<protein>
    <submittedName>
        <fullName evidence="1">Uncharacterized protein</fullName>
    </submittedName>
</protein>
<proteinExistence type="predicted"/>
<accession>A0A085MX45</accession>